<protein>
    <submittedName>
        <fullName evidence="4">Hydrogenase expression/formation protein HypD</fullName>
    </submittedName>
</protein>
<reference evidence="5" key="1">
    <citation type="submission" date="2016-10" db="EMBL/GenBank/DDBJ databases">
        <authorList>
            <person name="Varghese N."/>
            <person name="Submissions S."/>
        </authorList>
    </citation>
    <scope>NUCLEOTIDE SEQUENCE [LARGE SCALE GENOMIC DNA]</scope>
    <source>
        <strain evidence="5">DSM 3384</strain>
    </source>
</reference>
<dbReference type="Pfam" id="PF01924">
    <property type="entry name" value="HypD"/>
    <property type="match status" value="1"/>
</dbReference>
<evidence type="ECO:0000256" key="1">
    <source>
        <dbReference type="ARBA" id="ARBA00007888"/>
    </source>
</evidence>
<dbReference type="GO" id="GO:0051539">
    <property type="term" value="F:4 iron, 4 sulfur cluster binding"/>
    <property type="evidence" value="ECO:0007669"/>
    <property type="project" value="TreeGrafter"/>
</dbReference>
<gene>
    <name evidence="4" type="ORF">SAMN04487931_104298</name>
</gene>
<keyword evidence="3" id="KW-0408">Iron</keyword>
<evidence type="ECO:0000313" key="5">
    <source>
        <dbReference type="Proteomes" id="UP000199608"/>
    </source>
</evidence>
<dbReference type="NCBIfam" id="TIGR00075">
    <property type="entry name" value="hypD"/>
    <property type="match status" value="1"/>
</dbReference>
<organism evidence="4 5">
    <name type="scientific">Desulfobacula phenolica</name>
    <dbReference type="NCBI Taxonomy" id="90732"/>
    <lineage>
        <taxon>Bacteria</taxon>
        <taxon>Pseudomonadati</taxon>
        <taxon>Thermodesulfobacteriota</taxon>
        <taxon>Desulfobacteria</taxon>
        <taxon>Desulfobacterales</taxon>
        <taxon>Desulfobacteraceae</taxon>
        <taxon>Desulfobacula</taxon>
    </lineage>
</organism>
<dbReference type="Gene3D" id="6.10.20.100">
    <property type="match status" value="1"/>
</dbReference>
<dbReference type="RefSeq" id="WP_092232800.1">
    <property type="nucleotide sequence ID" value="NZ_FNLL01000004.1"/>
</dbReference>
<keyword evidence="5" id="KW-1185">Reference proteome</keyword>
<dbReference type="PIRSF" id="PIRSF005622">
    <property type="entry name" value="Hydrgn_mat_hypD"/>
    <property type="match status" value="1"/>
</dbReference>
<evidence type="ECO:0000256" key="3">
    <source>
        <dbReference type="ARBA" id="ARBA00023004"/>
    </source>
</evidence>
<dbReference type="GO" id="GO:0070025">
    <property type="term" value="F:carbon monoxide binding"/>
    <property type="evidence" value="ECO:0007669"/>
    <property type="project" value="TreeGrafter"/>
</dbReference>
<dbReference type="GO" id="GO:0005506">
    <property type="term" value="F:iron ion binding"/>
    <property type="evidence" value="ECO:0007669"/>
    <property type="project" value="TreeGrafter"/>
</dbReference>
<dbReference type="InterPro" id="IPR002780">
    <property type="entry name" value="Hyd_form_HypD"/>
</dbReference>
<dbReference type="InterPro" id="IPR042244">
    <property type="entry name" value="HypD_2_sf"/>
</dbReference>
<evidence type="ECO:0000256" key="2">
    <source>
        <dbReference type="ARBA" id="ARBA00022723"/>
    </source>
</evidence>
<dbReference type="EMBL" id="FNLL01000004">
    <property type="protein sequence ID" value="SDU09886.1"/>
    <property type="molecule type" value="Genomic_DNA"/>
</dbReference>
<sequence>MSLKYIEEYREASLARELVKRIQAVSHKKFRLMEVCGTHTMSIFRHGIRSVLPERITLLSGPGCPVCVTAQKDIDAFVALARVKNVIVTTFGDLMKVPGSGSTLALEKASGADVRMVYSISDAVAIARENKSKQVVFCAVGFETTIPTIAAGILMAIREKTDNFSIYSANKLTPPALTALMETDGVQIDGFILPGHVSVITGTHAYRDTFEKYNMPSVIAGFEPVDILNAILMLIRQNETGTPALENAYPRAVSDSGNVKAKQIMNQVFDICDASWRGIGHIPSSGMRLKKSYEKFNASIKFSMDMPEVTEPKGCACGQILMGLKTPEKCVLYKKKCTPMTPVGPCMVSSEGVCAAFYRYS</sequence>
<proteinExistence type="inferred from homology"/>
<accession>A0A1H2FRE4</accession>
<dbReference type="Gene3D" id="3.40.50.11750">
    <property type="entry name" value="HypD, alpha/beta domain 1"/>
    <property type="match status" value="2"/>
</dbReference>
<comment type="similarity">
    <text evidence="1">Belongs to the HypD family.</text>
</comment>
<name>A0A1H2FRE4_9BACT</name>
<dbReference type="PANTHER" id="PTHR30149:SF0">
    <property type="entry name" value="HYDROGENASE MATURATION FACTOR HYPD"/>
    <property type="match status" value="1"/>
</dbReference>
<dbReference type="Proteomes" id="UP000199608">
    <property type="component" value="Unassembled WGS sequence"/>
</dbReference>
<dbReference type="InterPro" id="IPR042243">
    <property type="entry name" value="HypD_1"/>
</dbReference>
<evidence type="ECO:0000313" key="4">
    <source>
        <dbReference type="EMBL" id="SDU09886.1"/>
    </source>
</evidence>
<dbReference type="AlphaFoldDB" id="A0A1H2FRE4"/>
<dbReference type="PANTHER" id="PTHR30149">
    <property type="entry name" value="HYDROGENASE PROTEIN ASSEMBLY PROTEIN HYPD"/>
    <property type="match status" value="1"/>
</dbReference>
<dbReference type="GO" id="GO:0051604">
    <property type="term" value="P:protein maturation"/>
    <property type="evidence" value="ECO:0007669"/>
    <property type="project" value="TreeGrafter"/>
</dbReference>
<keyword evidence="2" id="KW-0479">Metal-binding</keyword>